<keyword evidence="3" id="KW-1185">Reference proteome</keyword>
<gene>
    <name evidence="2" type="ORF">B0H17DRAFT_1141011</name>
</gene>
<reference evidence="2" key="1">
    <citation type="submission" date="2023-03" db="EMBL/GenBank/DDBJ databases">
        <title>Massive genome expansion in bonnet fungi (Mycena s.s.) driven by repeated elements and novel gene families across ecological guilds.</title>
        <authorList>
            <consortium name="Lawrence Berkeley National Laboratory"/>
            <person name="Harder C.B."/>
            <person name="Miyauchi S."/>
            <person name="Viragh M."/>
            <person name="Kuo A."/>
            <person name="Thoen E."/>
            <person name="Andreopoulos B."/>
            <person name="Lu D."/>
            <person name="Skrede I."/>
            <person name="Drula E."/>
            <person name="Henrissat B."/>
            <person name="Morin E."/>
            <person name="Kohler A."/>
            <person name="Barry K."/>
            <person name="LaButti K."/>
            <person name="Morin E."/>
            <person name="Salamov A."/>
            <person name="Lipzen A."/>
            <person name="Mereny Z."/>
            <person name="Hegedus B."/>
            <person name="Baldrian P."/>
            <person name="Stursova M."/>
            <person name="Weitz H."/>
            <person name="Taylor A."/>
            <person name="Grigoriev I.V."/>
            <person name="Nagy L.G."/>
            <person name="Martin F."/>
            <person name="Kauserud H."/>
        </authorList>
    </citation>
    <scope>NUCLEOTIDE SEQUENCE</scope>
    <source>
        <strain evidence="2">CBHHK067</strain>
    </source>
</reference>
<dbReference type="Proteomes" id="UP001221757">
    <property type="component" value="Unassembled WGS sequence"/>
</dbReference>
<organism evidence="2 3">
    <name type="scientific">Mycena rosella</name>
    <name type="common">Pink bonnet</name>
    <name type="synonym">Agaricus rosellus</name>
    <dbReference type="NCBI Taxonomy" id="1033263"/>
    <lineage>
        <taxon>Eukaryota</taxon>
        <taxon>Fungi</taxon>
        <taxon>Dikarya</taxon>
        <taxon>Basidiomycota</taxon>
        <taxon>Agaricomycotina</taxon>
        <taxon>Agaricomycetes</taxon>
        <taxon>Agaricomycetidae</taxon>
        <taxon>Agaricales</taxon>
        <taxon>Marasmiineae</taxon>
        <taxon>Mycenaceae</taxon>
        <taxon>Mycena</taxon>
    </lineage>
</organism>
<feature type="region of interest" description="Disordered" evidence="1">
    <location>
        <begin position="56"/>
        <end position="78"/>
    </location>
</feature>
<evidence type="ECO:0000313" key="2">
    <source>
        <dbReference type="EMBL" id="KAJ7672908.1"/>
    </source>
</evidence>
<feature type="region of interest" description="Disordered" evidence="1">
    <location>
        <begin position="104"/>
        <end position="125"/>
    </location>
</feature>
<feature type="compositionally biased region" description="Basic residues" evidence="1">
    <location>
        <begin position="1"/>
        <end position="14"/>
    </location>
</feature>
<proteinExistence type="predicted"/>
<accession>A0AAD7D126</accession>
<dbReference type="AlphaFoldDB" id="A0AAD7D126"/>
<name>A0AAD7D126_MYCRO</name>
<comment type="caution">
    <text evidence="2">The sequence shown here is derived from an EMBL/GenBank/DDBJ whole genome shotgun (WGS) entry which is preliminary data.</text>
</comment>
<protein>
    <submittedName>
        <fullName evidence="2">Uncharacterized protein</fullName>
    </submittedName>
</protein>
<feature type="region of interest" description="Disordered" evidence="1">
    <location>
        <begin position="1"/>
        <end position="36"/>
    </location>
</feature>
<evidence type="ECO:0000256" key="1">
    <source>
        <dbReference type="SAM" id="MobiDB-lite"/>
    </source>
</evidence>
<dbReference type="EMBL" id="JARKIE010000164">
    <property type="protein sequence ID" value="KAJ7672908.1"/>
    <property type="molecule type" value="Genomic_DNA"/>
</dbReference>
<evidence type="ECO:0000313" key="3">
    <source>
        <dbReference type="Proteomes" id="UP001221757"/>
    </source>
</evidence>
<sequence>MSHKKVSNARHYREHTREQDGWTVLAPPPAVGDDLPPLYTQAVNGVELGGAEGVTRRTHGQTRSPAVVVQSGQGVKDDPNSRYEWCCSKIVRRESTAHIWGWKSITNGEDGKQEGETLPNKRGIS</sequence>